<keyword evidence="4" id="KW-1185">Reference proteome</keyword>
<proteinExistence type="predicted"/>
<dbReference type="Pfam" id="PF05699">
    <property type="entry name" value="Dimer_Tnp_hAT"/>
    <property type="match status" value="1"/>
</dbReference>
<sequence length="309" mass="35636">MLATASEYQQAFERMKEERMDRIRSSVAEEENWNSHNTPRLKQLMNLLQLIVKKRKLSEEASSYDELSEAAKPSDLACNFDVLKFDGENCRKAIARTLNDWSGNALLLDGERRFSYDNPKVEEMIKEVKEPLSRLYELYGALNTSGDTKAPIDAQASGTDMENGKDRDDSEWRSSYKKYLKGKYGTKLTIQDDRYLSGTNEFFRMATSNNLKWWKVCSQKYPILIARDLFFIRVSEFSFNTDGRILDLFQSSLGLETVQAVIGLHNWLQSSAARVDNFTQEMEINDLIESGNNLKACCNLSLFIQYFFN</sequence>
<evidence type="ECO:0000313" key="3">
    <source>
        <dbReference type="EMBL" id="KAK9209319.1"/>
    </source>
</evidence>
<gene>
    <name evidence="3" type="ORF">WN944_001685</name>
</gene>
<dbReference type="PANTHER" id="PTHR23272:SF184">
    <property type="entry name" value="OS03G0311250 PROTEIN"/>
    <property type="match status" value="1"/>
</dbReference>
<dbReference type="GO" id="GO:0046983">
    <property type="term" value="F:protein dimerization activity"/>
    <property type="evidence" value="ECO:0007669"/>
    <property type="project" value="InterPro"/>
</dbReference>
<dbReference type="InterPro" id="IPR008906">
    <property type="entry name" value="HATC_C_dom"/>
</dbReference>
<dbReference type="SUPFAM" id="SSF53098">
    <property type="entry name" value="Ribonuclease H-like"/>
    <property type="match status" value="1"/>
</dbReference>
<dbReference type="Proteomes" id="UP001428341">
    <property type="component" value="Unassembled WGS sequence"/>
</dbReference>
<accession>A0AAP0QMW9</accession>
<feature type="domain" description="HAT C-terminal dimerisation" evidence="2">
    <location>
        <begin position="201"/>
        <end position="268"/>
    </location>
</feature>
<evidence type="ECO:0000256" key="1">
    <source>
        <dbReference type="SAM" id="MobiDB-lite"/>
    </source>
</evidence>
<dbReference type="AlphaFoldDB" id="A0AAP0QMW9"/>
<comment type="caution">
    <text evidence="3">The sequence shown here is derived from an EMBL/GenBank/DDBJ whole genome shotgun (WGS) entry which is preliminary data.</text>
</comment>
<organism evidence="3 4">
    <name type="scientific">Citrus x changshan-huyou</name>
    <dbReference type="NCBI Taxonomy" id="2935761"/>
    <lineage>
        <taxon>Eukaryota</taxon>
        <taxon>Viridiplantae</taxon>
        <taxon>Streptophyta</taxon>
        <taxon>Embryophyta</taxon>
        <taxon>Tracheophyta</taxon>
        <taxon>Spermatophyta</taxon>
        <taxon>Magnoliopsida</taxon>
        <taxon>eudicotyledons</taxon>
        <taxon>Gunneridae</taxon>
        <taxon>Pentapetalae</taxon>
        <taxon>rosids</taxon>
        <taxon>malvids</taxon>
        <taxon>Sapindales</taxon>
        <taxon>Rutaceae</taxon>
        <taxon>Aurantioideae</taxon>
        <taxon>Citrus</taxon>
    </lineage>
</organism>
<evidence type="ECO:0000313" key="4">
    <source>
        <dbReference type="Proteomes" id="UP001428341"/>
    </source>
</evidence>
<dbReference type="PANTHER" id="PTHR23272">
    <property type="entry name" value="BED FINGER-RELATED"/>
    <property type="match status" value="1"/>
</dbReference>
<feature type="region of interest" description="Disordered" evidence="1">
    <location>
        <begin position="150"/>
        <end position="170"/>
    </location>
</feature>
<reference evidence="3 4" key="1">
    <citation type="submission" date="2024-05" db="EMBL/GenBank/DDBJ databases">
        <title>Haplotype-resolved chromosome-level genome assembly of Huyou (Citrus changshanensis).</title>
        <authorList>
            <person name="Miao C."/>
            <person name="Chen W."/>
            <person name="Wu Y."/>
            <person name="Wang L."/>
            <person name="Zhao S."/>
            <person name="Grierson D."/>
            <person name="Xu C."/>
            <person name="Chen K."/>
        </authorList>
    </citation>
    <scope>NUCLEOTIDE SEQUENCE [LARGE SCALE GENOMIC DNA]</scope>
    <source>
        <strain evidence="3">01-14</strain>
        <tissue evidence="3">Leaf</tissue>
    </source>
</reference>
<dbReference type="EMBL" id="JBCGBO010000004">
    <property type="protein sequence ID" value="KAK9209319.1"/>
    <property type="molecule type" value="Genomic_DNA"/>
</dbReference>
<evidence type="ECO:0000259" key="2">
    <source>
        <dbReference type="Pfam" id="PF05699"/>
    </source>
</evidence>
<name>A0AAP0QMW9_9ROSI</name>
<dbReference type="InterPro" id="IPR012337">
    <property type="entry name" value="RNaseH-like_sf"/>
</dbReference>
<protein>
    <recommendedName>
        <fullName evidence="2">HAT C-terminal dimerisation domain-containing protein</fullName>
    </recommendedName>
</protein>